<gene>
    <name evidence="2" type="ORF">MJ1_0050</name>
</gene>
<evidence type="ECO:0000256" key="1">
    <source>
        <dbReference type="SAM" id="Phobius"/>
    </source>
</evidence>
<dbReference type="GeneID" id="74568002"/>
<keyword evidence="1" id="KW-1133">Transmembrane helix</keyword>
<dbReference type="RefSeq" id="WP_258393271.1">
    <property type="nucleotide sequence ID" value="NZ_AP019769.1"/>
</dbReference>
<name>A0A915SZG3_9ARCH</name>
<dbReference type="AlphaFoldDB" id="A0A915SZG3"/>
<evidence type="ECO:0000313" key="3">
    <source>
        <dbReference type="Proteomes" id="UP001055553"/>
    </source>
</evidence>
<reference evidence="3" key="1">
    <citation type="journal article" date="2022" name="Int. J. Syst. Evol. Microbiol.">
        <title>Nanobdella aerobiophila gen. nov., sp. nov., a thermoacidophilic, obligate ectosymbiotic archaeon, and proposal of Nanobdellaceae fam. nov., Nanobdellales ord. nov. and Nanobdellia class. nov.</title>
        <authorList>
            <person name="Kato S."/>
            <person name="Ogasawara A."/>
            <person name="Itoh T."/>
            <person name="Sakai H.D."/>
            <person name="Shimizu M."/>
            <person name="Yuki M."/>
            <person name="Kaneko M."/>
            <person name="Takashina T."/>
            <person name="Ohkuma M."/>
        </authorList>
    </citation>
    <scope>NUCLEOTIDE SEQUENCE [LARGE SCALE GENOMIC DNA]</scope>
    <source>
        <strain evidence="3">MJ1</strain>
    </source>
</reference>
<keyword evidence="3" id="KW-1185">Reference proteome</keyword>
<proteinExistence type="predicted"/>
<dbReference type="KEGG" id="naer:MJ1_0050"/>
<dbReference type="EMBL" id="AP019769">
    <property type="protein sequence ID" value="BBL45229.1"/>
    <property type="molecule type" value="Genomic_DNA"/>
</dbReference>
<evidence type="ECO:0008006" key="4">
    <source>
        <dbReference type="Google" id="ProtNLM"/>
    </source>
</evidence>
<accession>A0A915SZG3</accession>
<protein>
    <recommendedName>
        <fullName evidence="4">Transmembrane protein</fullName>
    </recommendedName>
</protein>
<feature type="transmembrane region" description="Helical" evidence="1">
    <location>
        <begin position="7"/>
        <end position="26"/>
    </location>
</feature>
<dbReference type="Proteomes" id="UP001055553">
    <property type="component" value="Chromosome"/>
</dbReference>
<organism evidence="2 3">
    <name type="scientific">Nanobdella aerobiophila</name>
    <dbReference type="NCBI Taxonomy" id="2586965"/>
    <lineage>
        <taxon>Archaea</taxon>
        <taxon>Nanobdellota</taxon>
        <taxon>Nanobdellia</taxon>
        <taxon>Nanobdellales</taxon>
        <taxon>Nanobdellaceae</taxon>
        <taxon>Nanobdella</taxon>
    </lineage>
</organism>
<keyword evidence="1" id="KW-0812">Transmembrane</keyword>
<sequence>MIKSSLASLVIIIGIIILVVSAFYYLNTEQTLGFQNMKYLSLDYIAYQNGIYTSFVEIPYLIRYEINNYIYSISIFSNNIYTNFDNYIYSRNSIYYNTYYDECLPNETYAYASSSYNPSGYNYLNISYGLCLPLLTVINIQDNILGNEIGYSILNDIESTVNNQNYIKLSGGDYSSNQITLDINFEYSYQSIFQHIFNMQLNYSFIPYYIYYNYISGYIYNRSLYRITYFIQNPQIVGNYNDYKSIDNGNLLLYSINYNSNSLYLADLYYNTSNIEDLQLPVLCQTVGQNDNGNCVVNMYYRNLCIDSGQTETLAEYLGGNTVSSSQIFSGYFYNIVSTNYIYNNNSILPDLISCTDYLNDVCNYNLFNNYTVFTDGNFPILVNTTLNAVYDNISCSVSSVSVDIPFGSVKECLKYISGVEGAVSHLNSLGIKCSVDSGCGTGTVRVSCSNYPYITYNGEFSVNYENLFTLFNINETICSNNNIINFCNGLS</sequence>
<evidence type="ECO:0000313" key="2">
    <source>
        <dbReference type="EMBL" id="BBL45229.1"/>
    </source>
</evidence>
<keyword evidence="1" id="KW-0472">Membrane</keyword>